<evidence type="ECO:0000256" key="1">
    <source>
        <dbReference type="ARBA" id="ARBA00008635"/>
    </source>
</evidence>
<evidence type="ECO:0000256" key="2">
    <source>
        <dbReference type="ARBA" id="ARBA00022723"/>
    </source>
</evidence>
<dbReference type="InterPro" id="IPR034660">
    <property type="entry name" value="DinB/YfiT-like"/>
</dbReference>
<name>A0ABV6HN07_9SPHI</name>
<dbReference type="Pfam" id="PF05163">
    <property type="entry name" value="DinB"/>
    <property type="match status" value="1"/>
</dbReference>
<dbReference type="PANTHER" id="PTHR37302:SF3">
    <property type="entry name" value="DAMAGE-INDUCIBLE PROTEIN DINB"/>
    <property type="match status" value="1"/>
</dbReference>
<evidence type="ECO:0000313" key="4">
    <source>
        <dbReference type="Proteomes" id="UP001589774"/>
    </source>
</evidence>
<dbReference type="EMBL" id="JBHLWO010000002">
    <property type="protein sequence ID" value="MFC0320277.1"/>
    <property type="molecule type" value="Genomic_DNA"/>
</dbReference>
<dbReference type="Gene3D" id="1.20.120.450">
    <property type="entry name" value="dinb family like domain"/>
    <property type="match status" value="1"/>
</dbReference>
<evidence type="ECO:0000313" key="3">
    <source>
        <dbReference type="EMBL" id="MFC0320277.1"/>
    </source>
</evidence>
<keyword evidence="2" id="KW-0479">Metal-binding</keyword>
<comment type="caution">
    <text evidence="3">The sequence shown here is derived from an EMBL/GenBank/DDBJ whole genome shotgun (WGS) entry which is preliminary data.</text>
</comment>
<dbReference type="RefSeq" id="WP_377477457.1">
    <property type="nucleotide sequence ID" value="NZ_JBHLWO010000002.1"/>
</dbReference>
<comment type="similarity">
    <text evidence="1">Belongs to the DinB family.</text>
</comment>
<dbReference type="SUPFAM" id="SSF109854">
    <property type="entry name" value="DinB/YfiT-like putative metalloenzymes"/>
    <property type="match status" value="1"/>
</dbReference>
<gene>
    <name evidence="3" type="ORF">ACFFI0_18265</name>
</gene>
<keyword evidence="4" id="KW-1185">Reference proteome</keyword>
<accession>A0ABV6HN07</accession>
<proteinExistence type="inferred from homology"/>
<protein>
    <submittedName>
        <fullName evidence="3">DinB family protein</fullName>
    </submittedName>
</protein>
<dbReference type="InterPro" id="IPR007837">
    <property type="entry name" value="DinB"/>
</dbReference>
<dbReference type="Proteomes" id="UP001589774">
    <property type="component" value="Unassembled WGS sequence"/>
</dbReference>
<organism evidence="3 4">
    <name type="scientific">Olivibacter oleidegradans</name>
    <dbReference type="NCBI Taxonomy" id="760123"/>
    <lineage>
        <taxon>Bacteria</taxon>
        <taxon>Pseudomonadati</taxon>
        <taxon>Bacteroidota</taxon>
        <taxon>Sphingobacteriia</taxon>
        <taxon>Sphingobacteriales</taxon>
        <taxon>Sphingobacteriaceae</taxon>
        <taxon>Olivibacter</taxon>
    </lineage>
</organism>
<reference evidence="3 4" key="1">
    <citation type="submission" date="2024-09" db="EMBL/GenBank/DDBJ databases">
        <authorList>
            <person name="Sun Q."/>
            <person name="Mori K."/>
        </authorList>
    </citation>
    <scope>NUCLEOTIDE SEQUENCE [LARGE SCALE GENOMIC DNA]</scope>
    <source>
        <strain evidence="3 4">CCM 7765</strain>
    </source>
</reference>
<dbReference type="PANTHER" id="PTHR37302">
    <property type="entry name" value="SLR1116 PROTEIN"/>
    <property type="match status" value="1"/>
</dbReference>
<sequence>MTKKYLLEIANYSNWTDSAVIKWLEQISDEQWEKEIASSFNSIAKTAIHLVSAKKIWIDFWKNVANPVFLSARFTGTKSELIEIWKKTMDDYQDLIANYPEANYSQIISFKVRGKEWKMEFAQTVLHHNNHATYHRGQLVTMLRQVGFTGFSNTDLATYFVTGSVG</sequence>